<evidence type="ECO:0000313" key="1">
    <source>
        <dbReference type="EMBL" id="EUR66594.1"/>
    </source>
</evidence>
<dbReference type="EMBL" id="KE123633">
    <property type="protein sequence ID" value="EUR66594.1"/>
    <property type="molecule type" value="Genomic_DNA"/>
</dbReference>
<sequence>MLYNIKRTTIYIYVMIYTTKKYTYDIHKLTIMREELFLIFLYKKKYLVICYMDEDIKYGITFFLKCWICYDIINNYFTFL</sequence>
<protein>
    <submittedName>
        <fullName evidence="1">Uncharacterized protein</fullName>
    </submittedName>
</protein>
<reference evidence="2" key="1">
    <citation type="submission" date="2007-11" db="EMBL/GenBank/DDBJ databases">
        <authorList>
            <consortium name="The Broad Institute Genome Sequencing Platform"/>
            <person name="Volkman S.K."/>
            <person name="Daily J.P."/>
            <person name="Sarr O."/>
            <person name="Ndiaye D."/>
            <person name="Ndir O."/>
            <person name="Mboup S."/>
            <person name="Lukens A."/>
            <person name="Stange-Thomann N."/>
            <person name="Mauceli E."/>
            <person name="Gnerre S."/>
            <person name="Jaffe D."/>
            <person name="Zainoun J."/>
            <person name="Wiegand R.C."/>
            <person name="Birren B."/>
            <person name="Galagan J."/>
            <person name="Lander E."/>
            <person name="Wirth D.F."/>
        </authorList>
    </citation>
    <scope>NUCLEOTIDE SEQUENCE [LARGE SCALE GENOMIC DNA]</scope>
    <source>
        <strain evidence="2">7G8</strain>
    </source>
</reference>
<evidence type="ECO:0000313" key="2">
    <source>
        <dbReference type="Proteomes" id="UP000030688"/>
    </source>
</evidence>
<organism evidence="1 2">
    <name type="scientific">Plasmodium falciparum (isolate 7G8)</name>
    <dbReference type="NCBI Taxonomy" id="57266"/>
    <lineage>
        <taxon>Eukaryota</taxon>
        <taxon>Sar</taxon>
        <taxon>Alveolata</taxon>
        <taxon>Apicomplexa</taxon>
        <taxon>Aconoidasida</taxon>
        <taxon>Haemosporida</taxon>
        <taxon>Plasmodiidae</taxon>
        <taxon>Plasmodium</taxon>
        <taxon>Plasmodium (Laverania)</taxon>
    </lineage>
</organism>
<dbReference type="Proteomes" id="UP000030688">
    <property type="component" value="Unassembled WGS sequence"/>
</dbReference>
<proteinExistence type="predicted"/>
<name>W7F7J1_PLAF8</name>
<gene>
    <name evidence="1" type="ORF">PFBG_04465</name>
</gene>
<dbReference type="AlphaFoldDB" id="W7F7J1"/>
<accession>W7F7J1</accession>
<reference evidence="1 2" key="2">
    <citation type="submission" date="2013-02" db="EMBL/GenBank/DDBJ databases">
        <title>The Genome Sequence of Plasmodium falciparum 7G8.</title>
        <authorList>
            <consortium name="The Broad Institute Genome Sequencing Platform"/>
            <consortium name="The Broad Institute Genome Sequencing Center for Infectious Disease"/>
            <person name="Neafsey D."/>
            <person name="Cheeseman I."/>
            <person name="Volkman S."/>
            <person name="Adams J."/>
            <person name="Walker B."/>
            <person name="Young S.K."/>
            <person name="Zeng Q."/>
            <person name="Gargeya S."/>
            <person name="Fitzgerald M."/>
            <person name="Haas B."/>
            <person name="Abouelleil A."/>
            <person name="Alvarado L."/>
            <person name="Arachchi H.M."/>
            <person name="Berlin A.M."/>
            <person name="Chapman S.B."/>
            <person name="Dewar J."/>
            <person name="Goldberg J."/>
            <person name="Griggs A."/>
            <person name="Gujja S."/>
            <person name="Hansen M."/>
            <person name="Howarth C."/>
            <person name="Imamovic A."/>
            <person name="Larimer J."/>
            <person name="McCowan C."/>
            <person name="Murphy C."/>
            <person name="Neiman D."/>
            <person name="Pearson M."/>
            <person name="Priest M."/>
            <person name="Roberts A."/>
            <person name="Saif S."/>
            <person name="Shea T."/>
            <person name="Sisk P."/>
            <person name="Sykes S."/>
            <person name="Wortman J."/>
            <person name="Nusbaum C."/>
            <person name="Birren B."/>
        </authorList>
    </citation>
    <scope>NUCLEOTIDE SEQUENCE [LARGE SCALE GENOMIC DNA]</scope>
    <source>
        <strain evidence="1 2">7G8</strain>
    </source>
</reference>